<sequence length="303" mass="34487">MSNNITSITRQLIADEIETSKISICGKLNDAEFLNRIFDLEQLPSQDKRYKTAFGDISCHSRFGDYETITWMFNDSRFNLLHCNDELFIRFICETLNPAVMHKQEDLDKLKAIYSRYLRGDGYELYIRYNISSMPIYGVRKIETGIDIQEKSIQQYLDSEYVLSKVNLMKSMVKTNTDLALGSAKELLEIVCKSILSEKKISYTDDMTLSKLFKETINSVGILESSSASNKEQADRSIRQILSGLNSVIQGVSELRNGYGSGHGKEASFKRLEPQYVEFVVSIVSNIVVFILQINGETTPLQN</sequence>
<evidence type="ECO:0000259" key="2">
    <source>
        <dbReference type="Pfam" id="PF18860"/>
    </source>
</evidence>
<evidence type="ECO:0000313" key="4">
    <source>
        <dbReference type="Proteomes" id="UP001205035"/>
    </source>
</evidence>
<organism evidence="3 4">
    <name type="scientific">Alistipes onderdonkii</name>
    <dbReference type="NCBI Taxonomy" id="328813"/>
    <lineage>
        <taxon>Bacteria</taxon>
        <taxon>Pseudomonadati</taxon>
        <taxon>Bacteroidota</taxon>
        <taxon>Bacteroidia</taxon>
        <taxon>Bacteroidales</taxon>
        <taxon>Rikenellaceae</taxon>
        <taxon>Alistipes</taxon>
    </lineage>
</organism>
<proteinExistence type="predicted"/>
<name>A0AAJ1CCX9_9BACT</name>
<dbReference type="Pfam" id="PF18860">
    <property type="entry name" value="AbiJ_NTD3"/>
    <property type="match status" value="1"/>
</dbReference>
<evidence type="ECO:0000259" key="1">
    <source>
        <dbReference type="Pfam" id="PF14355"/>
    </source>
</evidence>
<dbReference type="Pfam" id="PF14355">
    <property type="entry name" value="Abi_C"/>
    <property type="match status" value="1"/>
</dbReference>
<evidence type="ECO:0000313" key="3">
    <source>
        <dbReference type="EMBL" id="MCQ5082184.1"/>
    </source>
</evidence>
<dbReference type="RefSeq" id="WP_022333938.1">
    <property type="nucleotide sequence ID" value="NZ_DAWDUM010000007.1"/>
</dbReference>
<feature type="domain" description="Abortive infection protein-like C-terminal" evidence="1">
    <location>
        <begin position="211"/>
        <end position="292"/>
    </location>
</feature>
<dbReference type="InterPro" id="IPR026001">
    <property type="entry name" value="Abi-like_C"/>
</dbReference>
<comment type="caution">
    <text evidence="3">The sequence shown here is derived from an EMBL/GenBank/DDBJ whole genome shotgun (WGS) entry which is preliminary data.</text>
</comment>
<dbReference type="EMBL" id="JANGBQ010000005">
    <property type="protein sequence ID" value="MCQ5082184.1"/>
    <property type="molecule type" value="Genomic_DNA"/>
</dbReference>
<dbReference type="Proteomes" id="UP001205035">
    <property type="component" value="Unassembled WGS sequence"/>
</dbReference>
<protein>
    <submittedName>
        <fullName evidence="3">Abortive infection family protein</fullName>
    </submittedName>
</protein>
<gene>
    <name evidence="3" type="ORF">NE651_04685</name>
</gene>
<feature type="domain" description="AbiJ-NTD3" evidence="2">
    <location>
        <begin position="4"/>
        <end position="162"/>
    </location>
</feature>
<dbReference type="AlphaFoldDB" id="A0AAJ1CCX9"/>
<accession>A0AAJ1CCX9</accession>
<dbReference type="InterPro" id="IPR041427">
    <property type="entry name" value="AbiJ-NTD3"/>
</dbReference>
<reference evidence="3" key="1">
    <citation type="submission" date="2022-06" db="EMBL/GenBank/DDBJ databases">
        <title>Isolation of gut microbiota from human fecal samples.</title>
        <authorList>
            <person name="Pamer E.G."/>
            <person name="Barat B."/>
            <person name="Waligurski E."/>
            <person name="Medina S."/>
            <person name="Paddock L."/>
            <person name="Mostad J."/>
        </authorList>
    </citation>
    <scope>NUCLEOTIDE SEQUENCE</scope>
    <source>
        <strain evidence="3">DFI.6.22</strain>
    </source>
</reference>